<dbReference type="Proteomes" id="UP001054837">
    <property type="component" value="Unassembled WGS sequence"/>
</dbReference>
<comment type="caution">
    <text evidence="2">The sequence shown here is derived from an EMBL/GenBank/DDBJ whole genome shotgun (WGS) entry which is preliminary data.</text>
</comment>
<dbReference type="EMBL" id="BPLQ01001767">
    <property type="protein sequence ID" value="GIX85281.1"/>
    <property type="molecule type" value="Genomic_DNA"/>
</dbReference>
<sequence length="124" mass="14381">MPKSEEDNGIPPTTPFHSTQARKERKGVEQEHGIKNTFLACNSDLVEKESSNQNRRCSPTHPLCSIVLHQFTWEKLLDLCQSQKKIMEFLQRHPFTPPPQEEKGGKRGEGTRTWKQEQIFGMYE</sequence>
<organism evidence="2 3">
    <name type="scientific">Caerostris darwini</name>
    <dbReference type="NCBI Taxonomy" id="1538125"/>
    <lineage>
        <taxon>Eukaryota</taxon>
        <taxon>Metazoa</taxon>
        <taxon>Ecdysozoa</taxon>
        <taxon>Arthropoda</taxon>
        <taxon>Chelicerata</taxon>
        <taxon>Arachnida</taxon>
        <taxon>Araneae</taxon>
        <taxon>Araneomorphae</taxon>
        <taxon>Entelegynae</taxon>
        <taxon>Araneoidea</taxon>
        <taxon>Araneidae</taxon>
        <taxon>Caerostris</taxon>
    </lineage>
</organism>
<evidence type="ECO:0000313" key="3">
    <source>
        <dbReference type="Proteomes" id="UP001054837"/>
    </source>
</evidence>
<evidence type="ECO:0000256" key="1">
    <source>
        <dbReference type="SAM" id="MobiDB-lite"/>
    </source>
</evidence>
<feature type="compositionally biased region" description="Basic and acidic residues" evidence="1">
    <location>
        <begin position="100"/>
        <end position="115"/>
    </location>
</feature>
<dbReference type="AlphaFoldDB" id="A0AAV4NMW8"/>
<feature type="region of interest" description="Disordered" evidence="1">
    <location>
        <begin position="92"/>
        <end position="124"/>
    </location>
</feature>
<gene>
    <name evidence="2" type="ORF">CDAR_543761</name>
</gene>
<proteinExistence type="predicted"/>
<reference evidence="2 3" key="1">
    <citation type="submission" date="2021-06" db="EMBL/GenBank/DDBJ databases">
        <title>Caerostris darwini draft genome.</title>
        <authorList>
            <person name="Kono N."/>
            <person name="Arakawa K."/>
        </authorList>
    </citation>
    <scope>NUCLEOTIDE SEQUENCE [LARGE SCALE GENOMIC DNA]</scope>
</reference>
<accession>A0AAV4NMW8</accession>
<name>A0AAV4NMW8_9ARAC</name>
<keyword evidence="3" id="KW-1185">Reference proteome</keyword>
<evidence type="ECO:0000313" key="2">
    <source>
        <dbReference type="EMBL" id="GIX85281.1"/>
    </source>
</evidence>
<protein>
    <submittedName>
        <fullName evidence="2">Uncharacterized protein</fullName>
    </submittedName>
</protein>
<feature type="region of interest" description="Disordered" evidence="1">
    <location>
        <begin position="1"/>
        <end position="33"/>
    </location>
</feature>